<dbReference type="AlphaFoldDB" id="A0A0A9EV45"/>
<organism evidence="2">
    <name type="scientific">Arundo donax</name>
    <name type="common">Giant reed</name>
    <name type="synonym">Donax arundinaceus</name>
    <dbReference type="NCBI Taxonomy" id="35708"/>
    <lineage>
        <taxon>Eukaryota</taxon>
        <taxon>Viridiplantae</taxon>
        <taxon>Streptophyta</taxon>
        <taxon>Embryophyta</taxon>
        <taxon>Tracheophyta</taxon>
        <taxon>Spermatophyta</taxon>
        <taxon>Magnoliopsida</taxon>
        <taxon>Liliopsida</taxon>
        <taxon>Poales</taxon>
        <taxon>Poaceae</taxon>
        <taxon>PACMAD clade</taxon>
        <taxon>Arundinoideae</taxon>
        <taxon>Arundineae</taxon>
        <taxon>Arundo</taxon>
    </lineage>
</organism>
<feature type="compositionally biased region" description="Basic and acidic residues" evidence="1">
    <location>
        <begin position="1"/>
        <end position="11"/>
    </location>
</feature>
<name>A0A0A9EV45_ARUDO</name>
<feature type="region of interest" description="Disordered" evidence="1">
    <location>
        <begin position="69"/>
        <end position="91"/>
    </location>
</feature>
<feature type="region of interest" description="Disordered" evidence="1">
    <location>
        <begin position="1"/>
        <end position="43"/>
    </location>
</feature>
<evidence type="ECO:0000256" key="1">
    <source>
        <dbReference type="SAM" id="MobiDB-lite"/>
    </source>
</evidence>
<dbReference type="EMBL" id="GBRH01196155">
    <property type="protein sequence ID" value="JAE01741.1"/>
    <property type="molecule type" value="Transcribed_RNA"/>
</dbReference>
<protein>
    <submittedName>
        <fullName evidence="2">Uncharacterized protein</fullName>
    </submittedName>
</protein>
<proteinExistence type="predicted"/>
<evidence type="ECO:0000313" key="2">
    <source>
        <dbReference type="EMBL" id="JAE01741.1"/>
    </source>
</evidence>
<reference evidence="2" key="2">
    <citation type="journal article" date="2015" name="Data Brief">
        <title>Shoot transcriptome of the giant reed, Arundo donax.</title>
        <authorList>
            <person name="Barrero R.A."/>
            <person name="Guerrero F.D."/>
            <person name="Moolhuijzen P."/>
            <person name="Goolsby J.A."/>
            <person name="Tidwell J."/>
            <person name="Bellgard S.E."/>
            <person name="Bellgard M.I."/>
        </authorList>
    </citation>
    <scope>NUCLEOTIDE SEQUENCE</scope>
    <source>
        <tissue evidence="2">Shoot tissue taken approximately 20 cm above the soil surface</tissue>
    </source>
</reference>
<accession>A0A0A9EV45</accession>
<reference evidence="2" key="1">
    <citation type="submission" date="2014-09" db="EMBL/GenBank/DDBJ databases">
        <authorList>
            <person name="Magalhaes I.L.F."/>
            <person name="Oliveira U."/>
            <person name="Santos F.R."/>
            <person name="Vidigal T.H.D.A."/>
            <person name="Brescovit A.D."/>
            <person name="Santos A.J."/>
        </authorList>
    </citation>
    <scope>NUCLEOTIDE SEQUENCE</scope>
    <source>
        <tissue evidence="2">Shoot tissue taken approximately 20 cm above the soil surface</tissue>
    </source>
</reference>
<sequence>MADCAESHSEELPAGTTKLQPGGERRSDEQTGEDDESAQVANSAQFSLETFEEEYIVERAAAAIRSLPAPWPIRSPSRGRMGNTSAVQEKQPRTLQRILQAVRRQRLLQIQWQKDRGGRSL</sequence>